<keyword evidence="2" id="KW-1277">Toxin-antitoxin system</keyword>
<name>A0A811T251_9EURY</name>
<gene>
    <name evidence="6" type="ORF">DIAAKJNI_00078</name>
</gene>
<evidence type="ECO:0008006" key="8">
    <source>
        <dbReference type="Google" id="ProtNLM"/>
    </source>
</evidence>
<dbReference type="InterPro" id="IPR008201">
    <property type="entry name" value="HepT-like"/>
</dbReference>
<keyword evidence="3" id="KW-0540">Nuclease</keyword>
<accession>A0A811T251</accession>
<comment type="similarity">
    <text evidence="5">Belongs to the HepT RNase toxin family.</text>
</comment>
<evidence type="ECO:0000256" key="4">
    <source>
        <dbReference type="ARBA" id="ARBA00022801"/>
    </source>
</evidence>
<dbReference type="GO" id="GO:0004540">
    <property type="term" value="F:RNA nuclease activity"/>
    <property type="evidence" value="ECO:0007669"/>
    <property type="project" value="InterPro"/>
</dbReference>
<comment type="caution">
    <text evidence="6">The sequence shown here is derived from an EMBL/GenBank/DDBJ whole genome shotgun (WGS) entry which is preliminary data.</text>
</comment>
<dbReference type="Gene3D" id="1.20.120.580">
    <property type="entry name" value="bsu32300-like"/>
    <property type="match status" value="1"/>
</dbReference>
<evidence type="ECO:0000313" key="6">
    <source>
        <dbReference type="EMBL" id="CAD6491296.1"/>
    </source>
</evidence>
<protein>
    <recommendedName>
        <fullName evidence="8">DUF86 domain-containing protein</fullName>
    </recommendedName>
</protein>
<evidence type="ECO:0000256" key="5">
    <source>
        <dbReference type="ARBA" id="ARBA00024207"/>
    </source>
</evidence>
<organism evidence="6 7">
    <name type="scientific">Candidatus Argoarchaeum ethanivorans</name>
    <dbReference type="NCBI Taxonomy" id="2608793"/>
    <lineage>
        <taxon>Archaea</taxon>
        <taxon>Methanobacteriati</taxon>
        <taxon>Methanobacteriota</taxon>
        <taxon>Stenosarchaea group</taxon>
        <taxon>Methanomicrobia</taxon>
        <taxon>Methanosarcinales</taxon>
        <taxon>Methanosarcinales incertae sedis</taxon>
        <taxon>GOM Arc I cluster</taxon>
        <taxon>Candidatus Argoarchaeum</taxon>
    </lineage>
</organism>
<dbReference type="Proteomes" id="UP000639006">
    <property type="component" value="Unassembled WGS sequence"/>
</dbReference>
<reference evidence="6" key="1">
    <citation type="submission" date="2020-10" db="EMBL/GenBank/DDBJ databases">
        <authorList>
            <person name="Hahn C.J."/>
            <person name="Laso-Perez R."/>
            <person name="Vulcano F."/>
            <person name="Vaziourakis K.-M."/>
            <person name="Stokke R."/>
            <person name="Steen I.H."/>
            <person name="Teske A."/>
            <person name="Boetius A."/>
            <person name="Liebeke M."/>
            <person name="Amann R."/>
            <person name="Knittel K."/>
        </authorList>
    </citation>
    <scope>NUCLEOTIDE SEQUENCE</scope>
    <source>
        <strain evidence="6">Gfbio:e3339647-f889-4370-9287-4fb5cb688e4c:AG392M11_GoMArc1</strain>
    </source>
</reference>
<dbReference type="EMBL" id="CAJHIQ010000003">
    <property type="protein sequence ID" value="CAD6491296.1"/>
    <property type="molecule type" value="Genomic_DNA"/>
</dbReference>
<dbReference type="InterPro" id="IPR037038">
    <property type="entry name" value="HepT-like_sf"/>
</dbReference>
<dbReference type="AlphaFoldDB" id="A0A811T251"/>
<keyword evidence="4" id="KW-0378">Hydrolase</keyword>
<dbReference type="Pfam" id="PF01934">
    <property type="entry name" value="HepT-like"/>
    <property type="match status" value="1"/>
</dbReference>
<evidence type="ECO:0000256" key="1">
    <source>
        <dbReference type="ARBA" id="ARBA00022553"/>
    </source>
</evidence>
<sequence length="82" mass="9602">MEKKEKIAIKIRSMKKYVDFLRAYQSVTEERLEEDYELKSAIERNFHLVIESALDIGEIIISAYAVCSACNSNHREGRIFFI</sequence>
<dbReference type="GO" id="GO:0016787">
    <property type="term" value="F:hydrolase activity"/>
    <property type="evidence" value="ECO:0007669"/>
    <property type="project" value="UniProtKB-KW"/>
</dbReference>
<keyword evidence="1" id="KW-0597">Phosphoprotein</keyword>
<evidence type="ECO:0000313" key="7">
    <source>
        <dbReference type="Proteomes" id="UP000639006"/>
    </source>
</evidence>
<evidence type="ECO:0000256" key="3">
    <source>
        <dbReference type="ARBA" id="ARBA00022722"/>
    </source>
</evidence>
<dbReference type="GO" id="GO:0110001">
    <property type="term" value="C:toxin-antitoxin complex"/>
    <property type="evidence" value="ECO:0007669"/>
    <property type="project" value="InterPro"/>
</dbReference>
<proteinExistence type="inferred from homology"/>
<evidence type="ECO:0000256" key="2">
    <source>
        <dbReference type="ARBA" id="ARBA00022649"/>
    </source>
</evidence>